<sequence>MIDRWPLSNRNKNIAKPYNQELVEQNKDHFIAKPRSPNTSSIKNQIPKSKKTTKNLKMQETHFTSTDISTKNPAQTFTLTFHCKMQETHFTKLNKHHNPNAISHKPSPTLYI</sequence>
<evidence type="ECO:0000256" key="1">
    <source>
        <dbReference type="SAM" id="MobiDB-lite"/>
    </source>
</evidence>
<keyword evidence="3" id="KW-1185">Reference proteome</keyword>
<accession>A0ABC8UCF9</accession>
<comment type="caution">
    <text evidence="2">The sequence shown here is derived from an EMBL/GenBank/DDBJ whole genome shotgun (WGS) entry which is preliminary data.</text>
</comment>
<name>A0ABC8UCF9_9AQUA</name>
<dbReference type="Proteomes" id="UP001642360">
    <property type="component" value="Unassembled WGS sequence"/>
</dbReference>
<evidence type="ECO:0000313" key="3">
    <source>
        <dbReference type="Proteomes" id="UP001642360"/>
    </source>
</evidence>
<protein>
    <submittedName>
        <fullName evidence="2">Uncharacterized protein</fullName>
    </submittedName>
</protein>
<dbReference type="EMBL" id="CAUOFW020007280">
    <property type="protein sequence ID" value="CAK9178663.1"/>
    <property type="molecule type" value="Genomic_DNA"/>
</dbReference>
<feature type="region of interest" description="Disordered" evidence="1">
    <location>
        <begin position="32"/>
        <end position="56"/>
    </location>
</feature>
<gene>
    <name evidence="2" type="ORF">ILEXP_LOCUS48582</name>
</gene>
<organism evidence="2 3">
    <name type="scientific">Ilex paraguariensis</name>
    <name type="common">yerba mate</name>
    <dbReference type="NCBI Taxonomy" id="185542"/>
    <lineage>
        <taxon>Eukaryota</taxon>
        <taxon>Viridiplantae</taxon>
        <taxon>Streptophyta</taxon>
        <taxon>Embryophyta</taxon>
        <taxon>Tracheophyta</taxon>
        <taxon>Spermatophyta</taxon>
        <taxon>Magnoliopsida</taxon>
        <taxon>eudicotyledons</taxon>
        <taxon>Gunneridae</taxon>
        <taxon>Pentapetalae</taxon>
        <taxon>asterids</taxon>
        <taxon>campanulids</taxon>
        <taxon>Aquifoliales</taxon>
        <taxon>Aquifoliaceae</taxon>
        <taxon>Ilex</taxon>
    </lineage>
</organism>
<proteinExistence type="predicted"/>
<reference evidence="2 3" key="1">
    <citation type="submission" date="2024-02" db="EMBL/GenBank/DDBJ databases">
        <authorList>
            <person name="Vignale AGUSTIN F."/>
            <person name="Sosa J E."/>
            <person name="Modenutti C."/>
        </authorList>
    </citation>
    <scope>NUCLEOTIDE SEQUENCE [LARGE SCALE GENOMIC DNA]</scope>
</reference>
<feature type="compositionally biased region" description="Polar residues" evidence="1">
    <location>
        <begin position="36"/>
        <end position="47"/>
    </location>
</feature>
<dbReference type="AlphaFoldDB" id="A0ABC8UCF9"/>
<evidence type="ECO:0000313" key="2">
    <source>
        <dbReference type="EMBL" id="CAK9178663.1"/>
    </source>
</evidence>